<dbReference type="SMART" id="SM00326">
    <property type="entry name" value="SH3"/>
    <property type="match status" value="1"/>
</dbReference>
<reference evidence="5" key="2">
    <citation type="submission" date="2020-11" db="EMBL/GenBank/DDBJ databases">
        <authorList>
            <consortium name="DOE Joint Genome Institute"/>
            <person name="Kuo A."/>
            <person name="Miyauchi S."/>
            <person name="Kiss E."/>
            <person name="Drula E."/>
            <person name="Kohler A."/>
            <person name="Sanchez-Garcia M."/>
            <person name="Andreopoulos B."/>
            <person name="Barry K.W."/>
            <person name="Bonito G."/>
            <person name="Buee M."/>
            <person name="Carver A."/>
            <person name="Chen C."/>
            <person name="Cichocki N."/>
            <person name="Clum A."/>
            <person name="Culley D."/>
            <person name="Crous P.W."/>
            <person name="Fauchery L."/>
            <person name="Girlanda M."/>
            <person name="Hayes R."/>
            <person name="Keri Z."/>
            <person name="Labutti K."/>
            <person name="Lipzen A."/>
            <person name="Lombard V."/>
            <person name="Magnuson J."/>
            <person name="Maillard F."/>
            <person name="Morin E."/>
            <person name="Murat C."/>
            <person name="Nolan M."/>
            <person name="Ohm R."/>
            <person name="Pangilinan J."/>
            <person name="Pereira M."/>
            <person name="Perotto S."/>
            <person name="Peter M."/>
            <person name="Riley R."/>
            <person name="Sitrit Y."/>
            <person name="Stielow B."/>
            <person name="Szollosi G."/>
            <person name="Zifcakova L."/>
            <person name="Stursova M."/>
            <person name="Spatafora J.W."/>
            <person name="Tedersoo L."/>
            <person name="Vaario L.-M."/>
            <person name="Yamada A."/>
            <person name="Yan M."/>
            <person name="Wang P."/>
            <person name="Xu J."/>
            <person name="Bruns T."/>
            <person name="Baldrian P."/>
            <person name="Vilgalys R."/>
            <person name="Henrissat B."/>
            <person name="Grigoriev I.V."/>
            <person name="Hibbett D."/>
            <person name="Nagy L.G."/>
            <person name="Martin F.M."/>
        </authorList>
    </citation>
    <scope>NUCLEOTIDE SEQUENCE</scope>
    <source>
        <strain evidence="5">UH-Tt-Lm1</strain>
    </source>
</reference>
<dbReference type="SUPFAM" id="SSF50044">
    <property type="entry name" value="SH3-domain"/>
    <property type="match status" value="1"/>
</dbReference>
<dbReference type="InterPro" id="IPR001452">
    <property type="entry name" value="SH3_domain"/>
</dbReference>
<dbReference type="EMBL" id="WIUZ02000001">
    <property type="protein sequence ID" value="KAF9792799.1"/>
    <property type="molecule type" value="Genomic_DNA"/>
</dbReference>
<evidence type="ECO:0000313" key="6">
    <source>
        <dbReference type="Proteomes" id="UP000736335"/>
    </source>
</evidence>
<feature type="region of interest" description="Disordered" evidence="3">
    <location>
        <begin position="20"/>
        <end position="42"/>
    </location>
</feature>
<evidence type="ECO:0000256" key="2">
    <source>
        <dbReference type="PROSITE-ProRule" id="PRU00192"/>
    </source>
</evidence>
<evidence type="ECO:0000256" key="1">
    <source>
        <dbReference type="ARBA" id="ARBA00022443"/>
    </source>
</evidence>
<dbReference type="AlphaFoldDB" id="A0A9P6HQH6"/>
<dbReference type="OrthoDB" id="5340910at2759"/>
<protein>
    <recommendedName>
        <fullName evidence="4">SH3 domain-containing protein</fullName>
    </recommendedName>
</protein>
<dbReference type="Pfam" id="PF14604">
    <property type="entry name" value="SH3_9"/>
    <property type="match status" value="1"/>
</dbReference>
<evidence type="ECO:0000313" key="5">
    <source>
        <dbReference type="EMBL" id="KAF9792799.1"/>
    </source>
</evidence>
<dbReference type="PROSITE" id="PS50002">
    <property type="entry name" value="SH3"/>
    <property type="match status" value="1"/>
</dbReference>
<dbReference type="Proteomes" id="UP000736335">
    <property type="component" value="Unassembled WGS sequence"/>
</dbReference>
<keyword evidence="1 2" id="KW-0728">SH3 domain</keyword>
<keyword evidence="6" id="KW-1185">Reference proteome</keyword>
<evidence type="ECO:0000256" key="3">
    <source>
        <dbReference type="SAM" id="MobiDB-lite"/>
    </source>
</evidence>
<gene>
    <name evidence="5" type="ORF">BJ322DRAFT_77431</name>
</gene>
<comment type="caution">
    <text evidence="5">The sequence shown here is derived from an EMBL/GenBank/DDBJ whole genome shotgun (WGS) entry which is preliminary data.</text>
</comment>
<organism evidence="5 6">
    <name type="scientific">Thelephora terrestris</name>
    <dbReference type="NCBI Taxonomy" id="56493"/>
    <lineage>
        <taxon>Eukaryota</taxon>
        <taxon>Fungi</taxon>
        <taxon>Dikarya</taxon>
        <taxon>Basidiomycota</taxon>
        <taxon>Agaricomycotina</taxon>
        <taxon>Agaricomycetes</taxon>
        <taxon>Thelephorales</taxon>
        <taxon>Thelephoraceae</taxon>
        <taxon>Thelephora</taxon>
    </lineage>
</organism>
<dbReference type="InterPro" id="IPR036028">
    <property type="entry name" value="SH3-like_dom_sf"/>
</dbReference>
<accession>A0A9P6HQH6</accession>
<dbReference type="Gene3D" id="2.30.30.40">
    <property type="entry name" value="SH3 Domains"/>
    <property type="match status" value="1"/>
</dbReference>
<feature type="compositionally biased region" description="Polar residues" evidence="3">
    <location>
        <begin position="25"/>
        <end position="42"/>
    </location>
</feature>
<proteinExistence type="predicted"/>
<name>A0A9P6HQH6_9AGAM</name>
<feature type="domain" description="SH3" evidence="4">
    <location>
        <begin position="61"/>
        <end position="123"/>
    </location>
</feature>
<evidence type="ECO:0000259" key="4">
    <source>
        <dbReference type="PROSITE" id="PS50002"/>
    </source>
</evidence>
<reference evidence="5" key="1">
    <citation type="journal article" date="2020" name="Nat. Commun.">
        <title>Large-scale genome sequencing of mycorrhizal fungi provides insights into the early evolution of symbiotic traits.</title>
        <authorList>
            <person name="Miyauchi S."/>
            <person name="Kiss E."/>
            <person name="Kuo A."/>
            <person name="Drula E."/>
            <person name="Kohler A."/>
            <person name="Sanchez-Garcia M."/>
            <person name="Morin E."/>
            <person name="Andreopoulos B."/>
            <person name="Barry K.W."/>
            <person name="Bonito G."/>
            <person name="Buee M."/>
            <person name="Carver A."/>
            <person name="Chen C."/>
            <person name="Cichocki N."/>
            <person name="Clum A."/>
            <person name="Culley D."/>
            <person name="Crous P.W."/>
            <person name="Fauchery L."/>
            <person name="Girlanda M."/>
            <person name="Hayes R.D."/>
            <person name="Keri Z."/>
            <person name="LaButti K."/>
            <person name="Lipzen A."/>
            <person name="Lombard V."/>
            <person name="Magnuson J."/>
            <person name="Maillard F."/>
            <person name="Murat C."/>
            <person name="Nolan M."/>
            <person name="Ohm R.A."/>
            <person name="Pangilinan J."/>
            <person name="Pereira M.F."/>
            <person name="Perotto S."/>
            <person name="Peter M."/>
            <person name="Pfister S."/>
            <person name="Riley R."/>
            <person name="Sitrit Y."/>
            <person name="Stielow J.B."/>
            <person name="Szollosi G."/>
            <person name="Zifcakova L."/>
            <person name="Stursova M."/>
            <person name="Spatafora J.W."/>
            <person name="Tedersoo L."/>
            <person name="Vaario L.M."/>
            <person name="Yamada A."/>
            <person name="Yan M."/>
            <person name="Wang P."/>
            <person name="Xu J."/>
            <person name="Bruns T."/>
            <person name="Baldrian P."/>
            <person name="Vilgalys R."/>
            <person name="Dunand C."/>
            <person name="Henrissat B."/>
            <person name="Grigoriev I.V."/>
            <person name="Hibbett D."/>
            <person name="Nagy L.G."/>
            <person name="Martin F.M."/>
        </authorList>
    </citation>
    <scope>NUCLEOTIDE SEQUENCE</scope>
    <source>
        <strain evidence="5">UH-Tt-Lm1</strain>
    </source>
</reference>
<sequence length="144" mass="16070">MKSSSAPDKKARIALKVDVGREASESTTLPSPLRSASFNPTAKTQSISSRISSRISMAAKKLPRLMVVATLYVPSLSDELPIRLGETIRMIEEYEDEWCLAQRVGRTDERGVVPRFCLTERQEVIPRPGQRGSSVLFQTSTFRK</sequence>